<dbReference type="PANTHER" id="PTHR43498:SF1">
    <property type="entry name" value="COB--COM HETERODISULFIDE REDUCTASE IRON-SULFUR SUBUNIT A"/>
    <property type="match status" value="1"/>
</dbReference>
<evidence type="ECO:0000256" key="2">
    <source>
        <dbReference type="ARBA" id="ARBA00022485"/>
    </source>
</evidence>
<proteinExistence type="predicted"/>
<name>A0A1G7LZR0_9FIRM</name>
<keyword evidence="7" id="KW-0408">Iron</keyword>
<dbReference type="AlphaFoldDB" id="A0A1G7LZR0"/>
<evidence type="ECO:0000256" key="3">
    <source>
        <dbReference type="ARBA" id="ARBA00022630"/>
    </source>
</evidence>
<evidence type="ECO:0000256" key="6">
    <source>
        <dbReference type="ARBA" id="ARBA00023002"/>
    </source>
</evidence>
<dbReference type="Gene3D" id="3.50.50.60">
    <property type="entry name" value="FAD/NAD(P)-binding domain"/>
    <property type="match status" value="1"/>
</dbReference>
<dbReference type="InterPro" id="IPR036188">
    <property type="entry name" value="FAD/NAD-bd_sf"/>
</dbReference>
<dbReference type="SUPFAM" id="SSF51905">
    <property type="entry name" value="FAD/NAD(P)-binding domain"/>
    <property type="match status" value="1"/>
</dbReference>
<dbReference type="Pfam" id="PF12831">
    <property type="entry name" value="FAD_oxidored"/>
    <property type="match status" value="1"/>
</dbReference>
<evidence type="ECO:0000256" key="5">
    <source>
        <dbReference type="ARBA" id="ARBA00022827"/>
    </source>
</evidence>
<sequence>MTKKVVVVGGGWAGSAAALAARKAGAEVELFERTDMLLGTGLVGGIMRNNGRFTATEELIAMGGGDLFQIADQMARHRNIEFPGHKHATLYDVAKIEPAVRQALLAAGVTIHLHTRVKDIVKSGDAITEVIAEDFLSKREIKAAGDAFVDASGTAGPQGNCMKYGNGCVMCIFRCPTFGPRLSIAAKAGVTEKIGKKPDGSFGAMSGSCKLHKDSLAKDIVAKLDTTGVAIIPIPANLRKGAATLTQKACQQYALPEFNDNIVLLDTGHAKLMSSYYPLDMLRQIPGFENARFEDPYAGSIGNSMRYIGMLPRDNALKVEGLANVFAGGEKAGLLVGHTEAIITGTLAGHNAVRTALGLDLLVLPTELACGDAIAFVRESMLTNEGMMKKYTFSGSVYFERMKRLRLYTTDVKAIKDRVAKAGMTGVFSKALH</sequence>
<dbReference type="GO" id="GO:0016491">
    <property type="term" value="F:oxidoreductase activity"/>
    <property type="evidence" value="ECO:0007669"/>
    <property type="project" value="UniProtKB-KW"/>
</dbReference>
<keyword evidence="6" id="KW-0560">Oxidoreductase</keyword>
<evidence type="ECO:0000256" key="7">
    <source>
        <dbReference type="ARBA" id="ARBA00023004"/>
    </source>
</evidence>
<keyword evidence="4" id="KW-0479">Metal-binding</keyword>
<reference evidence="11" key="1">
    <citation type="submission" date="2016-10" db="EMBL/GenBank/DDBJ databases">
        <authorList>
            <person name="Varghese N."/>
            <person name="Submissions S."/>
        </authorList>
    </citation>
    <scope>NUCLEOTIDE SEQUENCE [LARGE SCALE GENOMIC DNA]</scope>
    <source>
        <strain evidence="11">DSM 23256</strain>
    </source>
</reference>
<dbReference type="Proteomes" id="UP000243333">
    <property type="component" value="Unassembled WGS sequence"/>
</dbReference>
<dbReference type="PANTHER" id="PTHR43498">
    <property type="entry name" value="FERREDOXIN:COB-COM HETERODISULFIDE REDUCTASE SUBUNIT A"/>
    <property type="match status" value="1"/>
</dbReference>
<dbReference type="GO" id="GO:0046872">
    <property type="term" value="F:metal ion binding"/>
    <property type="evidence" value="ECO:0007669"/>
    <property type="project" value="UniProtKB-KW"/>
</dbReference>
<evidence type="ECO:0000256" key="4">
    <source>
        <dbReference type="ARBA" id="ARBA00022723"/>
    </source>
</evidence>
<keyword evidence="2" id="KW-0004">4Fe-4S</keyword>
<keyword evidence="5" id="KW-0274">FAD</keyword>
<keyword evidence="3" id="KW-0285">Flavoprotein</keyword>
<evidence type="ECO:0000256" key="1">
    <source>
        <dbReference type="ARBA" id="ARBA00001974"/>
    </source>
</evidence>
<dbReference type="RefSeq" id="WP_093690404.1">
    <property type="nucleotide sequence ID" value="NZ_FNBU01000014.1"/>
</dbReference>
<organism evidence="10 11">
    <name type="scientific">Sporolituus thermophilus DSM 23256</name>
    <dbReference type="NCBI Taxonomy" id="1123285"/>
    <lineage>
        <taxon>Bacteria</taxon>
        <taxon>Bacillati</taxon>
        <taxon>Bacillota</taxon>
        <taxon>Negativicutes</taxon>
        <taxon>Selenomonadales</taxon>
        <taxon>Sporomusaceae</taxon>
        <taxon>Sporolituus</taxon>
    </lineage>
</organism>
<evidence type="ECO:0000313" key="10">
    <source>
        <dbReference type="EMBL" id="SDF55022.1"/>
    </source>
</evidence>
<dbReference type="EMBL" id="FNBU01000014">
    <property type="protein sequence ID" value="SDF55022.1"/>
    <property type="molecule type" value="Genomic_DNA"/>
</dbReference>
<dbReference type="InterPro" id="IPR040131">
    <property type="entry name" value="MnmG_N"/>
</dbReference>
<comment type="cofactor">
    <cofactor evidence="1">
        <name>FAD</name>
        <dbReference type="ChEBI" id="CHEBI:57692"/>
    </cofactor>
</comment>
<evidence type="ECO:0000259" key="9">
    <source>
        <dbReference type="Pfam" id="PF01134"/>
    </source>
</evidence>
<dbReference type="InterPro" id="IPR039650">
    <property type="entry name" value="HdrA-like"/>
</dbReference>
<accession>A0A1G7LZR0</accession>
<dbReference type="GO" id="GO:0051539">
    <property type="term" value="F:4 iron, 4 sulfur cluster binding"/>
    <property type="evidence" value="ECO:0007669"/>
    <property type="project" value="UniProtKB-KW"/>
</dbReference>
<keyword evidence="11" id="KW-1185">Reference proteome</keyword>
<evidence type="ECO:0000256" key="8">
    <source>
        <dbReference type="ARBA" id="ARBA00023014"/>
    </source>
</evidence>
<dbReference type="OrthoDB" id="2181at2"/>
<gene>
    <name evidence="10" type="ORF">SAMN05660235_01969</name>
</gene>
<feature type="domain" description="MnmG N-terminal" evidence="9">
    <location>
        <begin position="280"/>
        <end position="358"/>
    </location>
</feature>
<dbReference type="Pfam" id="PF01134">
    <property type="entry name" value="GIDA"/>
    <property type="match status" value="1"/>
</dbReference>
<evidence type="ECO:0000313" key="11">
    <source>
        <dbReference type="Proteomes" id="UP000243333"/>
    </source>
</evidence>
<keyword evidence="8" id="KW-0411">Iron-sulfur</keyword>
<protein>
    <submittedName>
        <fullName evidence="10">Glucose inhibited division protein A</fullName>
    </submittedName>
</protein>
<dbReference type="STRING" id="1123285.SAMN05660235_01969"/>